<dbReference type="EMBL" id="CAJPDR010000791">
    <property type="protein sequence ID" value="CAF9942678.1"/>
    <property type="molecule type" value="Genomic_DNA"/>
</dbReference>
<evidence type="ECO:0000256" key="2">
    <source>
        <dbReference type="ARBA" id="ARBA00023242"/>
    </source>
</evidence>
<organism evidence="4 5">
    <name type="scientific">Alectoria fallacina</name>
    <dbReference type="NCBI Taxonomy" id="1903189"/>
    <lineage>
        <taxon>Eukaryota</taxon>
        <taxon>Fungi</taxon>
        <taxon>Dikarya</taxon>
        <taxon>Ascomycota</taxon>
        <taxon>Pezizomycotina</taxon>
        <taxon>Lecanoromycetes</taxon>
        <taxon>OSLEUM clade</taxon>
        <taxon>Lecanoromycetidae</taxon>
        <taxon>Lecanorales</taxon>
        <taxon>Lecanorineae</taxon>
        <taxon>Parmeliaceae</taxon>
        <taxon>Alectoria</taxon>
    </lineage>
</organism>
<comment type="caution">
    <text evidence="4">The sequence shown here is derived from an EMBL/GenBank/DDBJ whole genome shotgun (WGS) entry which is preliminary data.</text>
</comment>
<protein>
    <recommendedName>
        <fullName evidence="3">ELYS-like domain-containing protein</fullName>
    </recommendedName>
</protein>
<feature type="domain" description="ELYS-like" evidence="3">
    <location>
        <begin position="38"/>
        <end position="252"/>
    </location>
</feature>
<dbReference type="GO" id="GO:0005634">
    <property type="term" value="C:nucleus"/>
    <property type="evidence" value="ECO:0007669"/>
    <property type="project" value="UniProtKB-SubCell"/>
</dbReference>
<evidence type="ECO:0000313" key="4">
    <source>
        <dbReference type="EMBL" id="CAF9942678.1"/>
    </source>
</evidence>
<dbReference type="Proteomes" id="UP000664203">
    <property type="component" value="Unassembled WGS sequence"/>
</dbReference>
<dbReference type="Pfam" id="PF13934">
    <property type="entry name" value="ELYS"/>
    <property type="match status" value="1"/>
</dbReference>
<dbReference type="AlphaFoldDB" id="A0A8H3PJU0"/>
<sequence length="305" mass="34695">MDDSDDFEVVFGNNSNIAYEGTAANDIRQRRSTLENELFIDRLLKALGVQKVTRSYPAESHENLRLLHEQIINSSSPDHHKHSALYYLLKDLQKYSYQSPRDFANASYLPGKYRTFIDGIWQLDRLEFEKALDYLTEPALIPTFPEEILYTLCLHAPDAALPVAYYQTVTPSITSGKVLETYFLTLCRVSITEAFYFSRTKGDLNHCVLFEKLIHFVHADSHGATKATRGVDLISLPLNEEEESWFTEFLEDGKGRSLAGANDTLIMRAIATGRSKPVSRDRRTGNSHKIDGVDWNTLRGGMRYS</sequence>
<keyword evidence="2" id="KW-0539">Nucleus</keyword>
<dbReference type="OrthoDB" id="20729at2759"/>
<dbReference type="InterPro" id="IPR025151">
    <property type="entry name" value="ELYS_dom"/>
</dbReference>
<comment type="subcellular location">
    <subcellularLocation>
        <location evidence="1">Nucleus</location>
    </subcellularLocation>
</comment>
<proteinExistence type="predicted"/>
<evidence type="ECO:0000256" key="1">
    <source>
        <dbReference type="ARBA" id="ARBA00004123"/>
    </source>
</evidence>
<evidence type="ECO:0000313" key="5">
    <source>
        <dbReference type="Proteomes" id="UP000664203"/>
    </source>
</evidence>
<keyword evidence="5" id="KW-1185">Reference proteome</keyword>
<reference evidence="4" key="1">
    <citation type="submission" date="2021-03" db="EMBL/GenBank/DDBJ databases">
        <authorList>
            <person name="Tagirdzhanova G."/>
        </authorList>
    </citation>
    <scope>NUCLEOTIDE SEQUENCE</scope>
</reference>
<name>A0A8H3PJU0_9LECA</name>
<evidence type="ECO:0000259" key="3">
    <source>
        <dbReference type="Pfam" id="PF13934"/>
    </source>
</evidence>
<gene>
    <name evidence="4" type="ORF">ALECFALPRED_009907</name>
</gene>
<accession>A0A8H3PJU0</accession>